<name>A0A095X4G5_9FIRM</name>
<dbReference type="InterPro" id="IPR013749">
    <property type="entry name" value="PM/HMP-P_kinase-1"/>
</dbReference>
<dbReference type="OrthoDB" id="9800808at2"/>
<gene>
    <name evidence="7" type="ORF">HMPREF1630_02630</name>
</gene>
<evidence type="ECO:0000256" key="2">
    <source>
        <dbReference type="ARBA" id="ARBA00022679"/>
    </source>
</evidence>
<feature type="domain" description="Pyridoxamine kinase/Phosphomethylpyrimidine kinase" evidence="6">
    <location>
        <begin position="29"/>
        <end position="221"/>
    </location>
</feature>
<sequence>MKNVLILNDFVSKGKIAARLMAPVLSYMDCEVFLLPTAMIANNFSLGGNAFFNIDPFIKESLINWTNLGIKFDLIFMGYIEDESQKEMIKDFIKSLDYKTTIVFDPIMGDDGSLYQGLDESKIENYKDLIEVADILIPNETEAKFLDLDIRKLTENGKKIITTSANTNDKSCIIYNDGRQTIIPYEKLDLKVGGTGDLFDGLFIGYLLKDFKMIEAINQTSQDIIKILLANERENPGAREINIEKYLTLIGC</sequence>
<proteinExistence type="predicted"/>
<comment type="caution">
    <text evidence="7">The sequence shown here is derived from an EMBL/GenBank/DDBJ whole genome shotgun (WGS) entry which is preliminary data.</text>
</comment>
<evidence type="ECO:0000313" key="7">
    <source>
        <dbReference type="EMBL" id="KGF04718.1"/>
    </source>
</evidence>
<dbReference type="GO" id="GO:0008478">
    <property type="term" value="F:pyridoxal kinase activity"/>
    <property type="evidence" value="ECO:0007669"/>
    <property type="project" value="UniProtKB-EC"/>
</dbReference>
<dbReference type="GO" id="GO:0005829">
    <property type="term" value="C:cytosol"/>
    <property type="evidence" value="ECO:0007669"/>
    <property type="project" value="TreeGrafter"/>
</dbReference>
<evidence type="ECO:0000256" key="4">
    <source>
        <dbReference type="ARBA" id="ARBA00022777"/>
    </source>
</evidence>
<dbReference type="AlphaFoldDB" id="A0A095X4G5"/>
<evidence type="ECO:0000256" key="3">
    <source>
        <dbReference type="ARBA" id="ARBA00022741"/>
    </source>
</evidence>
<keyword evidence="4 7" id="KW-0418">Kinase</keyword>
<dbReference type="RefSeq" id="WP_037326769.1">
    <property type="nucleotide sequence ID" value="NZ_JRMW01000025.1"/>
</dbReference>
<evidence type="ECO:0000256" key="1">
    <source>
        <dbReference type="ARBA" id="ARBA00012104"/>
    </source>
</evidence>
<evidence type="ECO:0000256" key="5">
    <source>
        <dbReference type="ARBA" id="ARBA00022840"/>
    </source>
</evidence>
<organism evidence="7 8">
    <name type="scientific">Anaerococcus lactolyticus S7-1-13</name>
    <dbReference type="NCBI Taxonomy" id="1284686"/>
    <lineage>
        <taxon>Bacteria</taxon>
        <taxon>Bacillati</taxon>
        <taxon>Bacillota</taxon>
        <taxon>Tissierellia</taxon>
        <taxon>Tissierellales</taxon>
        <taxon>Peptoniphilaceae</taxon>
        <taxon>Anaerococcus</taxon>
    </lineage>
</organism>
<keyword evidence="3" id="KW-0547">Nucleotide-binding</keyword>
<evidence type="ECO:0000259" key="6">
    <source>
        <dbReference type="Pfam" id="PF08543"/>
    </source>
</evidence>
<dbReference type="SUPFAM" id="SSF53613">
    <property type="entry name" value="Ribokinase-like"/>
    <property type="match status" value="1"/>
</dbReference>
<accession>A0A095X4G5</accession>
<dbReference type="PANTHER" id="PTHR10534">
    <property type="entry name" value="PYRIDOXAL KINASE"/>
    <property type="match status" value="1"/>
</dbReference>
<keyword evidence="5" id="KW-0067">ATP-binding</keyword>
<dbReference type="InterPro" id="IPR029056">
    <property type="entry name" value="Ribokinase-like"/>
</dbReference>
<dbReference type="EC" id="2.7.1.35" evidence="1"/>
<dbReference type="Gene3D" id="3.40.1190.20">
    <property type="match status" value="1"/>
</dbReference>
<protein>
    <recommendedName>
        <fullName evidence="1">pyridoxal kinase</fullName>
        <ecNumber evidence="1">2.7.1.35</ecNumber>
    </recommendedName>
</protein>
<keyword evidence="2" id="KW-0808">Transferase</keyword>
<dbReference type="PANTHER" id="PTHR10534:SF2">
    <property type="entry name" value="PYRIDOXAL KINASE"/>
    <property type="match status" value="1"/>
</dbReference>
<dbReference type="Proteomes" id="UP000029579">
    <property type="component" value="Unassembled WGS sequence"/>
</dbReference>
<reference evidence="7 8" key="1">
    <citation type="submission" date="2014-07" db="EMBL/GenBank/DDBJ databases">
        <authorList>
            <person name="McCorrison J."/>
            <person name="Sanka R."/>
            <person name="Torralba M."/>
            <person name="Gillis M."/>
            <person name="Haft D.H."/>
            <person name="Methe B."/>
            <person name="Sutton G."/>
            <person name="Nelson K.E."/>
        </authorList>
    </citation>
    <scope>NUCLEOTIDE SEQUENCE [LARGE SCALE GENOMIC DNA]</scope>
    <source>
        <strain evidence="7 8">S7-1-13</strain>
    </source>
</reference>
<dbReference type="EMBL" id="JRMW01000025">
    <property type="protein sequence ID" value="KGF04718.1"/>
    <property type="molecule type" value="Genomic_DNA"/>
</dbReference>
<dbReference type="GO" id="GO:0005524">
    <property type="term" value="F:ATP binding"/>
    <property type="evidence" value="ECO:0007669"/>
    <property type="project" value="UniProtKB-KW"/>
</dbReference>
<dbReference type="Pfam" id="PF08543">
    <property type="entry name" value="Phos_pyr_kin"/>
    <property type="match status" value="1"/>
</dbReference>
<dbReference type="GO" id="GO:0009443">
    <property type="term" value="P:pyridoxal 5'-phosphate salvage"/>
    <property type="evidence" value="ECO:0007669"/>
    <property type="project" value="InterPro"/>
</dbReference>
<dbReference type="InterPro" id="IPR004625">
    <property type="entry name" value="PyrdxlKinase"/>
</dbReference>
<evidence type="ECO:0000313" key="8">
    <source>
        <dbReference type="Proteomes" id="UP000029579"/>
    </source>
</evidence>
<dbReference type="eggNOG" id="COG2240">
    <property type="taxonomic scope" value="Bacteria"/>
</dbReference>